<dbReference type="AlphaFoldDB" id="M7T1S5"/>
<feature type="transmembrane region" description="Helical" evidence="7">
    <location>
        <begin position="389"/>
        <end position="407"/>
    </location>
</feature>
<evidence type="ECO:0000256" key="4">
    <source>
        <dbReference type="ARBA" id="ARBA00022989"/>
    </source>
</evidence>
<evidence type="ECO:0000256" key="6">
    <source>
        <dbReference type="SAM" id="MobiDB-lite"/>
    </source>
</evidence>
<dbReference type="Proteomes" id="UP000012174">
    <property type="component" value="Unassembled WGS sequence"/>
</dbReference>
<protein>
    <submittedName>
        <fullName evidence="9">Putative mfs transporter protein</fullName>
    </submittedName>
</protein>
<dbReference type="GO" id="GO:0016020">
    <property type="term" value="C:membrane"/>
    <property type="evidence" value="ECO:0007669"/>
    <property type="project" value="UniProtKB-SubCell"/>
</dbReference>
<evidence type="ECO:0000313" key="10">
    <source>
        <dbReference type="Proteomes" id="UP000012174"/>
    </source>
</evidence>
<feature type="transmembrane region" description="Helical" evidence="7">
    <location>
        <begin position="321"/>
        <end position="345"/>
    </location>
</feature>
<dbReference type="OrthoDB" id="2962993at2759"/>
<feature type="domain" description="Major facilitator superfamily (MFS) profile" evidence="8">
    <location>
        <begin position="87"/>
        <end position="505"/>
    </location>
</feature>
<evidence type="ECO:0000256" key="1">
    <source>
        <dbReference type="ARBA" id="ARBA00004141"/>
    </source>
</evidence>
<evidence type="ECO:0000256" key="5">
    <source>
        <dbReference type="ARBA" id="ARBA00023136"/>
    </source>
</evidence>
<keyword evidence="2" id="KW-0813">Transport</keyword>
<feature type="transmembrane region" description="Helical" evidence="7">
    <location>
        <begin position="478"/>
        <end position="501"/>
    </location>
</feature>
<dbReference type="PANTHER" id="PTHR43791:SF58">
    <property type="entry name" value="TRANSPORTER, PUTATIVE (AFU_ORTHOLOGUE AFUA_8G04470)-RELATED"/>
    <property type="match status" value="1"/>
</dbReference>
<feature type="compositionally biased region" description="Low complexity" evidence="6">
    <location>
        <begin position="1"/>
        <end position="13"/>
    </location>
</feature>
<gene>
    <name evidence="9" type="ORF">UCREL1_9272</name>
</gene>
<dbReference type="InterPro" id="IPR020846">
    <property type="entry name" value="MFS_dom"/>
</dbReference>
<dbReference type="InterPro" id="IPR036259">
    <property type="entry name" value="MFS_trans_sf"/>
</dbReference>
<evidence type="ECO:0000259" key="8">
    <source>
        <dbReference type="PROSITE" id="PS50850"/>
    </source>
</evidence>
<dbReference type="Gene3D" id="1.20.1250.20">
    <property type="entry name" value="MFS general substrate transporter like domains"/>
    <property type="match status" value="2"/>
</dbReference>
<sequence>MASPSSIAPAATPLSPPLLGPSTATADDKKHSYDEDVTQAESDGERTGIVTAAATTAAAATDDSSDGSKKIDRALERRVRLKVDLRLCTIAGILCSLNLLDSGVISSASVTSMPADLGLTGNLFSISIFIFTVSSIAFQLPSTLAVRAFGPRAWFALITFAFGLVTLCTAFVRTWRQMIAVRVLLGAAMSGVYPGLTYLISAWYPRHEQQTRFAFLQSGEVVVLATGSIVNYGLNAGLDGRAGLAGWRYMFLVQGLIAMFFGVLTYFWIVDFPENAHKTPWFLTPEEQKLAVRRIDADRSDVDLEPFSWGALFAHAADPKVYGFAVLFFLLNLVSTSLSYFLPIILQGGMGFSEGEAILLSAPPYYYAVVPVLLSSAFADRFGLRGPIIVFNSACLIAGFGMLGFGSNVAARYAGTFLATGAYVSNWAALSAYQANNVAGQWKRAFTAAAVTAMNGAGGIAGSFIVRQDEAPYYPTAVWVSIGSHVLIVVLVAAFSLFFYVSNRRAAAGKVVLEGREGFRYTY</sequence>
<feature type="transmembrane region" description="Helical" evidence="7">
    <location>
        <begin position="153"/>
        <end position="173"/>
    </location>
</feature>
<dbReference type="Pfam" id="PF07690">
    <property type="entry name" value="MFS_1"/>
    <property type="match status" value="1"/>
</dbReference>
<name>M7T1S5_EUTLA</name>
<organism evidence="9 10">
    <name type="scientific">Eutypa lata (strain UCR-EL1)</name>
    <name type="common">Grapevine dieback disease fungus</name>
    <name type="synonym">Eutypa armeniacae</name>
    <dbReference type="NCBI Taxonomy" id="1287681"/>
    <lineage>
        <taxon>Eukaryota</taxon>
        <taxon>Fungi</taxon>
        <taxon>Dikarya</taxon>
        <taxon>Ascomycota</taxon>
        <taxon>Pezizomycotina</taxon>
        <taxon>Sordariomycetes</taxon>
        <taxon>Xylariomycetidae</taxon>
        <taxon>Xylariales</taxon>
        <taxon>Diatrypaceae</taxon>
        <taxon>Eutypa</taxon>
    </lineage>
</organism>
<keyword evidence="5 7" id="KW-0472">Membrane</keyword>
<feature type="transmembrane region" description="Helical" evidence="7">
    <location>
        <begin position="120"/>
        <end position="141"/>
    </location>
</feature>
<dbReference type="OMA" id="IGSHILM"/>
<feature type="transmembrane region" description="Helical" evidence="7">
    <location>
        <begin position="365"/>
        <end position="382"/>
    </location>
</feature>
<dbReference type="GO" id="GO:0022857">
    <property type="term" value="F:transmembrane transporter activity"/>
    <property type="evidence" value="ECO:0007669"/>
    <property type="project" value="InterPro"/>
</dbReference>
<keyword evidence="3 7" id="KW-0812">Transmembrane</keyword>
<comment type="subcellular location">
    <subcellularLocation>
        <location evidence="1">Membrane</location>
        <topology evidence="1">Multi-pass membrane protein</topology>
    </subcellularLocation>
</comment>
<keyword evidence="10" id="KW-1185">Reference proteome</keyword>
<dbReference type="KEGG" id="ela:UCREL1_9272"/>
<feature type="transmembrane region" description="Helical" evidence="7">
    <location>
        <begin position="445"/>
        <end position="466"/>
    </location>
</feature>
<feature type="transmembrane region" description="Helical" evidence="7">
    <location>
        <begin position="179"/>
        <end position="201"/>
    </location>
</feature>
<reference evidence="10" key="1">
    <citation type="journal article" date="2013" name="Genome Announc.">
        <title>Draft genome sequence of the grapevine dieback fungus Eutypa lata UCR-EL1.</title>
        <authorList>
            <person name="Blanco-Ulate B."/>
            <person name="Rolshausen P.E."/>
            <person name="Cantu D."/>
        </authorList>
    </citation>
    <scope>NUCLEOTIDE SEQUENCE [LARGE SCALE GENOMIC DNA]</scope>
    <source>
        <strain evidence="10">UCR-EL1</strain>
    </source>
</reference>
<evidence type="ECO:0000256" key="2">
    <source>
        <dbReference type="ARBA" id="ARBA00022448"/>
    </source>
</evidence>
<dbReference type="PROSITE" id="PS50850">
    <property type="entry name" value="MFS"/>
    <property type="match status" value="1"/>
</dbReference>
<evidence type="ECO:0000256" key="7">
    <source>
        <dbReference type="SAM" id="Phobius"/>
    </source>
</evidence>
<dbReference type="eggNOG" id="KOG2533">
    <property type="taxonomic scope" value="Eukaryota"/>
</dbReference>
<evidence type="ECO:0000256" key="3">
    <source>
        <dbReference type="ARBA" id="ARBA00022692"/>
    </source>
</evidence>
<evidence type="ECO:0000313" key="9">
    <source>
        <dbReference type="EMBL" id="EMR63766.1"/>
    </source>
</evidence>
<dbReference type="SUPFAM" id="SSF103473">
    <property type="entry name" value="MFS general substrate transporter"/>
    <property type="match status" value="1"/>
</dbReference>
<dbReference type="InterPro" id="IPR011701">
    <property type="entry name" value="MFS"/>
</dbReference>
<dbReference type="EMBL" id="KB707177">
    <property type="protein sequence ID" value="EMR63766.1"/>
    <property type="molecule type" value="Genomic_DNA"/>
</dbReference>
<feature type="transmembrane region" description="Helical" evidence="7">
    <location>
        <begin position="213"/>
        <end position="234"/>
    </location>
</feature>
<dbReference type="HOGENOM" id="CLU_001265_0_1_1"/>
<feature type="transmembrane region" description="Helical" evidence="7">
    <location>
        <begin position="246"/>
        <end position="269"/>
    </location>
</feature>
<accession>M7T1S5</accession>
<feature type="region of interest" description="Disordered" evidence="6">
    <location>
        <begin position="1"/>
        <end position="48"/>
    </location>
</feature>
<keyword evidence="4 7" id="KW-1133">Transmembrane helix</keyword>
<dbReference type="PANTHER" id="PTHR43791">
    <property type="entry name" value="PERMEASE-RELATED"/>
    <property type="match status" value="1"/>
</dbReference>
<proteinExistence type="predicted"/>